<evidence type="ECO:0000256" key="4">
    <source>
        <dbReference type="ARBA" id="ARBA00022806"/>
    </source>
</evidence>
<keyword evidence="6" id="KW-0238">DNA-binding</keyword>
<dbReference type="PANTHER" id="PTHR11070">
    <property type="entry name" value="UVRD / RECB / PCRA DNA HELICASE FAMILY MEMBER"/>
    <property type="match status" value="1"/>
</dbReference>
<dbReference type="InterPro" id="IPR000212">
    <property type="entry name" value="DNA_helicase_UvrD/REP"/>
</dbReference>
<dbReference type="GO" id="GO:0005524">
    <property type="term" value="F:ATP binding"/>
    <property type="evidence" value="ECO:0007669"/>
    <property type="project" value="UniProtKB-UniRule"/>
</dbReference>
<dbReference type="SUPFAM" id="SSF52540">
    <property type="entry name" value="P-loop containing nucleoside triphosphate hydrolases"/>
    <property type="match status" value="1"/>
</dbReference>
<keyword evidence="5 11" id="KW-0067">ATP-binding</keyword>
<comment type="caution">
    <text evidence="14">The sequence shown here is derived from an EMBL/GenBank/DDBJ whole genome shotgun (WGS) entry which is preliminary data.</text>
</comment>
<keyword evidence="2 11" id="KW-0547">Nucleotide-binding</keyword>
<dbReference type="Proteomes" id="UP000481454">
    <property type="component" value="Unassembled WGS sequence"/>
</dbReference>
<dbReference type="RefSeq" id="WP_164800996.1">
    <property type="nucleotide sequence ID" value="NZ_JAALLZ010000006.1"/>
</dbReference>
<evidence type="ECO:0000256" key="2">
    <source>
        <dbReference type="ARBA" id="ARBA00022741"/>
    </source>
</evidence>
<dbReference type="Gene3D" id="1.10.486.10">
    <property type="entry name" value="PCRA, domain 4"/>
    <property type="match status" value="1"/>
</dbReference>
<evidence type="ECO:0000259" key="13">
    <source>
        <dbReference type="PROSITE" id="PS51217"/>
    </source>
</evidence>
<evidence type="ECO:0000313" key="15">
    <source>
        <dbReference type="Proteomes" id="UP000481454"/>
    </source>
</evidence>
<feature type="binding site" evidence="11">
    <location>
        <begin position="25"/>
        <end position="32"/>
    </location>
    <ligand>
        <name>ATP</name>
        <dbReference type="ChEBI" id="CHEBI:30616"/>
    </ligand>
</feature>
<evidence type="ECO:0000313" key="14">
    <source>
        <dbReference type="EMBL" id="NGU31063.1"/>
    </source>
</evidence>
<evidence type="ECO:0000256" key="6">
    <source>
        <dbReference type="ARBA" id="ARBA00023125"/>
    </source>
</evidence>
<comment type="similarity">
    <text evidence="1">Belongs to the helicase family. UvrD subfamily.</text>
</comment>
<dbReference type="GO" id="GO:0016787">
    <property type="term" value="F:hydrolase activity"/>
    <property type="evidence" value="ECO:0007669"/>
    <property type="project" value="UniProtKB-UniRule"/>
</dbReference>
<dbReference type="AlphaFoldDB" id="A0AAP6WNF8"/>
<evidence type="ECO:0000256" key="7">
    <source>
        <dbReference type="ARBA" id="ARBA00023235"/>
    </source>
</evidence>
<dbReference type="EC" id="5.6.2.4" evidence="9"/>
<keyword evidence="3 11" id="KW-0378">Hydrolase</keyword>
<dbReference type="InterPro" id="IPR013986">
    <property type="entry name" value="DExx_box_DNA_helicase_dom_sf"/>
</dbReference>
<proteinExistence type="inferred from homology"/>
<comment type="catalytic activity">
    <reaction evidence="8">
        <text>Couples ATP hydrolysis with the unwinding of duplex DNA by translocating in the 3'-5' direction.</text>
        <dbReference type="EC" id="5.6.2.4"/>
    </reaction>
</comment>
<feature type="domain" description="UvrD-like helicase ATP-binding" evidence="12">
    <location>
        <begin position="4"/>
        <end position="262"/>
    </location>
</feature>
<dbReference type="Gene3D" id="3.40.50.300">
    <property type="entry name" value="P-loop containing nucleotide triphosphate hydrolases"/>
    <property type="match status" value="2"/>
</dbReference>
<dbReference type="PANTHER" id="PTHR11070:SF2">
    <property type="entry name" value="ATP-DEPENDENT DNA HELICASE SRS2"/>
    <property type="match status" value="1"/>
</dbReference>
<name>A0AAP6WNF8_CLOPF</name>
<dbReference type="Pfam" id="PF00580">
    <property type="entry name" value="UvrD-helicase"/>
    <property type="match status" value="1"/>
</dbReference>
<evidence type="ECO:0000256" key="9">
    <source>
        <dbReference type="ARBA" id="ARBA00034808"/>
    </source>
</evidence>
<sequence>MGRMKFNNQQEKVINFKKGAVCVLAAAGSGKTACIINRIKKLVEDGVSQDKILTVTFTNNSGSDLRKKLKKECLENVQVGTFHAISKRILMSEGIDVSKQLPTYEIENIFKRIDKKAKCKEIMSYIALQKVSGNGVMDIESDSESYTVEDLRTYYKAYEDYKNSKKAYDFTDWMLQAIKILKSERGKYYTFDYILVDEQQDNDVIQNELIDLLCPSGNVMVVGDVRQSIYSFKGSSPKLFMNFDKRYDNATILNMDINYRSCNNIVQGANNFIKKYLGDFKYYSDSIANNKKDGNISKFFSITKEEEGERIANLVAKDIENGMKPSDIAILYRLNKQSFYIENELKSNGMDYHIEANNNFFERKEVKAIICMLRLLQDPEDDGAYEYLYKLRCHPFSFMSNKLLSDIVDLAAKKDISLLDASMYVRSAKTYERKNLDSFMDIYESLLLQKQKGKDLLTIINNIIKLFRLQQYIEQNYEGDEIDERLESLEATKSFVRSNTLESFLRFVYTSETTKKKTKSNEVQLMTIHKSKGLEFKKTYILVNDNDFPSKKALESDNLDEEARIFYVGVTRAKEDLVFSTIGNKSLFVEQYFN</sequence>
<organism evidence="14 15">
    <name type="scientific">Clostridium perfringens</name>
    <dbReference type="NCBI Taxonomy" id="1502"/>
    <lineage>
        <taxon>Bacteria</taxon>
        <taxon>Bacillati</taxon>
        <taxon>Bacillota</taxon>
        <taxon>Clostridia</taxon>
        <taxon>Eubacteriales</taxon>
        <taxon>Clostridiaceae</taxon>
        <taxon>Clostridium</taxon>
    </lineage>
</organism>
<reference evidence="14 15" key="1">
    <citation type="submission" date="2020-02" db="EMBL/GenBank/DDBJ databases">
        <title>Genomic Insights into the Phylogeny and Genetic Plasticity of the Human and Animal Enteric Pathogen Clostridium perfringens.</title>
        <authorList>
            <person name="Feng Y."/>
            <person name="Hu Y."/>
        </authorList>
    </citation>
    <scope>NUCLEOTIDE SEQUENCE [LARGE SCALE GENOMIC DNA]</scope>
    <source>
        <strain evidence="14 15">CP-40</strain>
    </source>
</reference>
<feature type="domain" description="UvrD-like helicase C-terminal" evidence="13">
    <location>
        <begin position="263"/>
        <end position="533"/>
    </location>
</feature>
<dbReference type="Pfam" id="PF13361">
    <property type="entry name" value="UvrD_C"/>
    <property type="match status" value="1"/>
</dbReference>
<dbReference type="InterPro" id="IPR014016">
    <property type="entry name" value="UvrD-like_ATP-bd"/>
</dbReference>
<evidence type="ECO:0000256" key="5">
    <source>
        <dbReference type="ARBA" id="ARBA00022840"/>
    </source>
</evidence>
<accession>A0AAP6WNF8</accession>
<dbReference type="GO" id="GO:0000725">
    <property type="term" value="P:recombinational repair"/>
    <property type="evidence" value="ECO:0007669"/>
    <property type="project" value="TreeGrafter"/>
</dbReference>
<dbReference type="EMBL" id="JAALLZ010000006">
    <property type="protein sequence ID" value="NGU31063.1"/>
    <property type="molecule type" value="Genomic_DNA"/>
</dbReference>
<evidence type="ECO:0000256" key="1">
    <source>
        <dbReference type="ARBA" id="ARBA00009922"/>
    </source>
</evidence>
<dbReference type="Gene3D" id="1.10.10.160">
    <property type="match status" value="1"/>
</dbReference>
<keyword evidence="4 11" id="KW-0347">Helicase</keyword>
<comment type="catalytic activity">
    <reaction evidence="10">
        <text>ATP + H2O = ADP + phosphate + H(+)</text>
        <dbReference type="Rhea" id="RHEA:13065"/>
        <dbReference type="ChEBI" id="CHEBI:15377"/>
        <dbReference type="ChEBI" id="CHEBI:15378"/>
        <dbReference type="ChEBI" id="CHEBI:30616"/>
        <dbReference type="ChEBI" id="CHEBI:43474"/>
        <dbReference type="ChEBI" id="CHEBI:456216"/>
        <dbReference type="EC" id="5.6.2.4"/>
    </reaction>
</comment>
<dbReference type="InterPro" id="IPR014017">
    <property type="entry name" value="DNA_helicase_UvrD-like_C"/>
</dbReference>
<dbReference type="PROSITE" id="PS51198">
    <property type="entry name" value="UVRD_HELICASE_ATP_BIND"/>
    <property type="match status" value="1"/>
</dbReference>
<evidence type="ECO:0000256" key="3">
    <source>
        <dbReference type="ARBA" id="ARBA00022801"/>
    </source>
</evidence>
<dbReference type="GO" id="GO:0003677">
    <property type="term" value="F:DNA binding"/>
    <property type="evidence" value="ECO:0007669"/>
    <property type="project" value="UniProtKB-KW"/>
</dbReference>
<dbReference type="PROSITE" id="PS51217">
    <property type="entry name" value="UVRD_HELICASE_CTER"/>
    <property type="match status" value="1"/>
</dbReference>
<dbReference type="CDD" id="cd17932">
    <property type="entry name" value="DEXQc_UvrD"/>
    <property type="match status" value="1"/>
</dbReference>
<evidence type="ECO:0000259" key="12">
    <source>
        <dbReference type="PROSITE" id="PS51198"/>
    </source>
</evidence>
<evidence type="ECO:0000256" key="10">
    <source>
        <dbReference type="ARBA" id="ARBA00048988"/>
    </source>
</evidence>
<evidence type="ECO:0000256" key="8">
    <source>
        <dbReference type="ARBA" id="ARBA00034617"/>
    </source>
</evidence>
<evidence type="ECO:0000256" key="11">
    <source>
        <dbReference type="PROSITE-ProRule" id="PRU00560"/>
    </source>
</evidence>
<protein>
    <recommendedName>
        <fullName evidence="9">DNA 3'-5' helicase</fullName>
        <ecNumber evidence="9">5.6.2.4</ecNumber>
    </recommendedName>
</protein>
<gene>
    <name evidence="14" type="ORF">G6Z34_13310</name>
</gene>
<dbReference type="InterPro" id="IPR027417">
    <property type="entry name" value="P-loop_NTPase"/>
</dbReference>
<keyword evidence="7" id="KW-0413">Isomerase</keyword>
<dbReference type="GO" id="GO:0043138">
    <property type="term" value="F:3'-5' DNA helicase activity"/>
    <property type="evidence" value="ECO:0007669"/>
    <property type="project" value="UniProtKB-EC"/>
</dbReference>